<evidence type="ECO:0000256" key="4">
    <source>
        <dbReference type="ARBA" id="ARBA00022679"/>
    </source>
</evidence>
<evidence type="ECO:0000256" key="5">
    <source>
        <dbReference type="ARBA" id="ARBA00023136"/>
    </source>
</evidence>
<accession>A0ABV6RZ18</accession>
<feature type="domain" description="Glycosyltransferase 2-like" evidence="6">
    <location>
        <begin position="4"/>
        <end position="158"/>
    </location>
</feature>
<keyword evidence="3" id="KW-0328">Glycosyltransferase</keyword>
<evidence type="ECO:0000259" key="6">
    <source>
        <dbReference type="Pfam" id="PF00535"/>
    </source>
</evidence>
<name>A0ABV6RZ18_9GAMM</name>
<keyword evidence="2" id="KW-1003">Cell membrane</keyword>
<proteinExistence type="predicted"/>
<protein>
    <submittedName>
        <fullName evidence="7">Glycosyltransferase family 2 protein</fullName>
    </submittedName>
</protein>
<reference evidence="7 8" key="1">
    <citation type="submission" date="2024-09" db="EMBL/GenBank/DDBJ databases">
        <authorList>
            <person name="Sun Q."/>
            <person name="Mori K."/>
        </authorList>
    </citation>
    <scope>NUCLEOTIDE SEQUENCE [LARGE SCALE GENOMIC DNA]</scope>
    <source>
        <strain evidence="7 8">KCTC 23076</strain>
    </source>
</reference>
<gene>
    <name evidence="7" type="ORF">ACFFGH_30695</name>
</gene>
<dbReference type="CDD" id="cd00761">
    <property type="entry name" value="Glyco_tranf_GTA_type"/>
    <property type="match status" value="1"/>
</dbReference>
<evidence type="ECO:0000256" key="1">
    <source>
        <dbReference type="ARBA" id="ARBA00004236"/>
    </source>
</evidence>
<dbReference type="Pfam" id="PF00535">
    <property type="entry name" value="Glycos_transf_2"/>
    <property type="match status" value="1"/>
</dbReference>
<dbReference type="InterPro" id="IPR001173">
    <property type="entry name" value="Glyco_trans_2-like"/>
</dbReference>
<evidence type="ECO:0000256" key="2">
    <source>
        <dbReference type="ARBA" id="ARBA00022475"/>
    </source>
</evidence>
<comment type="caution">
    <text evidence="7">The sequence shown here is derived from an EMBL/GenBank/DDBJ whole genome shotgun (WGS) entry which is preliminary data.</text>
</comment>
<dbReference type="PANTHER" id="PTHR43646">
    <property type="entry name" value="GLYCOSYLTRANSFERASE"/>
    <property type="match status" value="1"/>
</dbReference>
<organism evidence="7 8">
    <name type="scientific">Lysobacter korlensis</name>
    <dbReference type="NCBI Taxonomy" id="553636"/>
    <lineage>
        <taxon>Bacteria</taxon>
        <taxon>Pseudomonadati</taxon>
        <taxon>Pseudomonadota</taxon>
        <taxon>Gammaproteobacteria</taxon>
        <taxon>Lysobacterales</taxon>
        <taxon>Lysobacteraceae</taxon>
        <taxon>Lysobacter</taxon>
    </lineage>
</organism>
<dbReference type="Gene3D" id="3.90.550.10">
    <property type="entry name" value="Spore Coat Polysaccharide Biosynthesis Protein SpsA, Chain A"/>
    <property type="match status" value="1"/>
</dbReference>
<dbReference type="RefSeq" id="WP_386676039.1">
    <property type="nucleotide sequence ID" value="NZ_JBHLTG010000011.1"/>
</dbReference>
<dbReference type="PANTHER" id="PTHR43646:SF2">
    <property type="entry name" value="GLYCOSYLTRANSFERASE 2-LIKE DOMAIN-CONTAINING PROTEIN"/>
    <property type="match status" value="1"/>
</dbReference>
<evidence type="ECO:0000313" key="7">
    <source>
        <dbReference type="EMBL" id="MFC0682222.1"/>
    </source>
</evidence>
<dbReference type="EMBL" id="JBHLTG010000011">
    <property type="protein sequence ID" value="MFC0682222.1"/>
    <property type="molecule type" value="Genomic_DNA"/>
</dbReference>
<dbReference type="InterPro" id="IPR029044">
    <property type="entry name" value="Nucleotide-diphossugar_trans"/>
</dbReference>
<dbReference type="SUPFAM" id="SSF53448">
    <property type="entry name" value="Nucleotide-diphospho-sugar transferases"/>
    <property type="match status" value="1"/>
</dbReference>
<keyword evidence="8" id="KW-1185">Reference proteome</keyword>
<keyword evidence="4" id="KW-0808">Transferase</keyword>
<keyword evidence="5" id="KW-0472">Membrane</keyword>
<sequence>MRISLVIPVLNDGEQLAECLKTAVAQIRPADEILVVDNGSDDDSAGIARAFGATVLTEPERGIWAASARGYDAATGEVIARCDADCRLPADWLARIERQLTERPDRVAITGPGRFYDLSPVRRVLASVLYMRMYFFTVRGALANAALFGSNMAFRRSLWERVRGTVHRHDSEVHDDLDFALQIDPAEHVIYDRALRVGISGRPFRDPASMRKRLARARRTFALNWPEQLPWKRWRRRILAGRARPKTIG</sequence>
<evidence type="ECO:0000256" key="3">
    <source>
        <dbReference type="ARBA" id="ARBA00022676"/>
    </source>
</evidence>
<evidence type="ECO:0000313" key="8">
    <source>
        <dbReference type="Proteomes" id="UP001589896"/>
    </source>
</evidence>
<dbReference type="Proteomes" id="UP001589896">
    <property type="component" value="Unassembled WGS sequence"/>
</dbReference>
<comment type="subcellular location">
    <subcellularLocation>
        <location evidence="1">Cell membrane</location>
    </subcellularLocation>
</comment>